<gene>
    <name evidence="1" type="ORF">WJX74_007117</name>
</gene>
<evidence type="ECO:0000313" key="1">
    <source>
        <dbReference type="EMBL" id="KAK9825085.1"/>
    </source>
</evidence>
<keyword evidence="2" id="KW-1185">Reference proteome</keyword>
<organism evidence="1 2">
    <name type="scientific">Apatococcus lobatus</name>
    <dbReference type="NCBI Taxonomy" id="904363"/>
    <lineage>
        <taxon>Eukaryota</taxon>
        <taxon>Viridiplantae</taxon>
        <taxon>Chlorophyta</taxon>
        <taxon>core chlorophytes</taxon>
        <taxon>Trebouxiophyceae</taxon>
        <taxon>Chlorellales</taxon>
        <taxon>Chlorellaceae</taxon>
        <taxon>Apatococcus</taxon>
    </lineage>
</organism>
<evidence type="ECO:0000313" key="2">
    <source>
        <dbReference type="Proteomes" id="UP001438707"/>
    </source>
</evidence>
<dbReference type="Proteomes" id="UP001438707">
    <property type="component" value="Unassembled WGS sequence"/>
</dbReference>
<dbReference type="SUPFAM" id="SSF47446">
    <property type="entry name" value="Signal peptide-binding domain"/>
    <property type="match status" value="1"/>
</dbReference>
<accession>A0AAW1QUB5</accession>
<proteinExistence type="predicted"/>
<dbReference type="GO" id="GO:0006614">
    <property type="term" value="P:SRP-dependent cotranslational protein targeting to membrane"/>
    <property type="evidence" value="ECO:0007669"/>
    <property type="project" value="InterPro"/>
</dbReference>
<dbReference type="Gene3D" id="1.10.260.30">
    <property type="entry name" value="Signal recognition particle, SRP54 subunit, M-domain"/>
    <property type="match status" value="1"/>
</dbReference>
<protein>
    <submittedName>
        <fullName evidence="1">Uncharacterized protein</fullName>
    </submittedName>
</protein>
<reference evidence="1 2" key="1">
    <citation type="journal article" date="2024" name="Nat. Commun.">
        <title>Phylogenomics reveals the evolutionary origins of lichenization in chlorophyte algae.</title>
        <authorList>
            <person name="Puginier C."/>
            <person name="Libourel C."/>
            <person name="Otte J."/>
            <person name="Skaloud P."/>
            <person name="Haon M."/>
            <person name="Grisel S."/>
            <person name="Petersen M."/>
            <person name="Berrin J.G."/>
            <person name="Delaux P.M."/>
            <person name="Dal Grande F."/>
            <person name="Keller J."/>
        </authorList>
    </citation>
    <scope>NUCLEOTIDE SEQUENCE [LARGE SCALE GENOMIC DNA]</scope>
    <source>
        <strain evidence="1 2">SAG 2145</strain>
    </source>
</reference>
<dbReference type="GO" id="GO:0048500">
    <property type="term" value="C:signal recognition particle"/>
    <property type="evidence" value="ECO:0007669"/>
    <property type="project" value="InterPro"/>
</dbReference>
<dbReference type="GO" id="GO:0008312">
    <property type="term" value="F:7S RNA binding"/>
    <property type="evidence" value="ECO:0007669"/>
    <property type="project" value="InterPro"/>
</dbReference>
<dbReference type="PANTHER" id="PTHR36750:SF1">
    <property type="entry name" value="SEC-C MOTIF PROTEIN"/>
    <property type="match status" value="1"/>
</dbReference>
<name>A0AAW1QUB5_9CHLO</name>
<dbReference type="AlphaFoldDB" id="A0AAW1QUB5"/>
<dbReference type="EMBL" id="JALJOS010000026">
    <property type="protein sequence ID" value="KAK9825085.1"/>
    <property type="molecule type" value="Genomic_DNA"/>
</dbReference>
<dbReference type="InterPro" id="IPR036891">
    <property type="entry name" value="Signal_recog_part_SRP54_M_sf"/>
</dbReference>
<sequence length="254" mass="28032">MRSHLQRLSLQPHALGCQRARLFAAAVSQDEAQEGSSSWVPDWMKKRLPGFMGGTREIDKMENLTVDDFASQVRNARRLGSLADWGITNANAPMAKGVLRQYEDIIGAMSQEEKADLSQFGPVQRQRVAQQTSYGLHQVDDCIRKYMWSRDMMGGLAKLKREGKPMPKSIEEFQQLMGRDQSFQSLAASQSPAMQRPQQASSGGLGIVLPAGKLQANGQPCALAGRAVSKNGTKCPQTRKRYKQCCGRMDTLAG</sequence>
<dbReference type="PANTHER" id="PTHR36750">
    <property type="entry name" value="SEC-C MOTIF PROTEIN"/>
    <property type="match status" value="1"/>
</dbReference>
<comment type="caution">
    <text evidence="1">The sequence shown here is derived from an EMBL/GenBank/DDBJ whole genome shotgun (WGS) entry which is preliminary data.</text>
</comment>